<accession>A0A5N5ZZN6</accession>
<organism evidence="8 9">
    <name type="scientific">Streptomyces mimosae</name>
    <dbReference type="NCBI Taxonomy" id="2586635"/>
    <lineage>
        <taxon>Bacteria</taxon>
        <taxon>Bacillati</taxon>
        <taxon>Actinomycetota</taxon>
        <taxon>Actinomycetes</taxon>
        <taxon>Kitasatosporales</taxon>
        <taxon>Streptomycetaceae</taxon>
        <taxon>Streptomyces</taxon>
    </lineage>
</organism>
<feature type="domain" description="Carbohydrate kinase FGGY N-terminal" evidence="6">
    <location>
        <begin position="1"/>
        <end position="237"/>
    </location>
</feature>
<evidence type="ECO:0000259" key="7">
    <source>
        <dbReference type="Pfam" id="PF02782"/>
    </source>
</evidence>
<evidence type="ECO:0000256" key="2">
    <source>
        <dbReference type="ARBA" id="ARBA00022629"/>
    </source>
</evidence>
<dbReference type="PANTHER" id="PTHR43095:SF5">
    <property type="entry name" value="XYLULOSE KINASE"/>
    <property type="match status" value="1"/>
</dbReference>
<keyword evidence="3" id="KW-0808">Transferase</keyword>
<dbReference type="OrthoDB" id="9805576at2"/>
<dbReference type="Proteomes" id="UP000314251">
    <property type="component" value="Unassembled WGS sequence"/>
</dbReference>
<comment type="caution">
    <text evidence="8">The sequence shown here is derived from an EMBL/GenBank/DDBJ whole genome shotgun (WGS) entry which is preliminary data.</text>
</comment>
<dbReference type="Pfam" id="PF02782">
    <property type="entry name" value="FGGY_C"/>
    <property type="match status" value="1"/>
</dbReference>
<dbReference type="SUPFAM" id="SSF53067">
    <property type="entry name" value="Actin-like ATPase domain"/>
    <property type="match status" value="2"/>
</dbReference>
<keyword evidence="2" id="KW-0119">Carbohydrate metabolism</keyword>
<dbReference type="InterPro" id="IPR043129">
    <property type="entry name" value="ATPase_NBD"/>
</dbReference>
<reference evidence="8" key="1">
    <citation type="submission" date="2019-10" db="EMBL/GenBank/DDBJ databases">
        <title>Nonomuraea sp. nov., isolated from Phyllanthus amarus.</title>
        <authorList>
            <person name="Klykleung N."/>
            <person name="Tanasupawat S."/>
        </authorList>
    </citation>
    <scope>NUCLEOTIDE SEQUENCE [LARGE SCALE GENOMIC DNA]</scope>
    <source>
        <strain evidence="8">3MP-10</strain>
    </source>
</reference>
<dbReference type="Pfam" id="PF00370">
    <property type="entry name" value="FGGY_N"/>
    <property type="match status" value="1"/>
</dbReference>
<name>A0A5N5ZZN6_9ACTN</name>
<dbReference type="AlphaFoldDB" id="A0A5N5ZZN6"/>
<evidence type="ECO:0000256" key="4">
    <source>
        <dbReference type="ARBA" id="ARBA00022777"/>
    </source>
</evidence>
<protein>
    <submittedName>
        <fullName evidence="8">Carbohydrate kinase</fullName>
    </submittedName>
</protein>
<dbReference type="PIRSF" id="PIRSF000538">
    <property type="entry name" value="GlpK"/>
    <property type="match status" value="1"/>
</dbReference>
<keyword evidence="2" id="KW-0859">Xylose metabolism</keyword>
<dbReference type="PANTHER" id="PTHR43095">
    <property type="entry name" value="SUGAR KINASE"/>
    <property type="match status" value="1"/>
</dbReference>
<dbReference type="InterPro" id="IPR018485">
    <property type="entry name" value="FGGY_C"/>
</dbReference>
<feature type="domain" description="Carbohydrate kinase FGGY C-terminal" evidence="7">
    <location>
        <begin position="283"/>
        <end position="431"/>
    </location>
</feature>
<keyword evidence="9" id="KW-1185">Reference proteome</keyword>
<evidence type="ECO:0000256" key="3">
    <source>
        <dbReference type="ARBA" id="ARBA00022679"/>
    </source>
</evidence>
<keyword evidence="4 8" id="KW-0418">Kinase</keyword>
<dbReference type="InterPro" id="IPR050406">
    <property type="entry name" value="FGGY_Carb_Kinase"/>
</dbReference>
<feature type="region of interest" description="Disordered" evidence="5">
    <location>
        <begin position="23"/>
        <end position="44"/>
    </location>
</feature>
<evidence type="ECO:0000259" key="6">
    <source>
        <dbReference type="Pfam" id="PF00370"/>
    </source>
</evidence>
<comment type="similarity">
    <text evidence="1">Belongs to the FGGY kinase family.</text>
</comment>
<sequence length="488" mass="50671">MWIGVDLGTQSVRALAVDATGRQRAAAARPLTGRRDGPRHEQDPADWWRLTAEALTEVSDALAGRPVGALAVCATSGTVLLTDPDGTPRTPGVMYDDTRAAELAAPAQRAGAELWTTLGYRMQPAWALPKLLWWHERGLLDGEARLAHQPDVVAAALTGHRVASDSSHALKTGYDLLASRWPHEVLARLRLDPATLPDVVRPGTVLGTVSRAAARATGLPAGTPVVAGMTDGCAAQLAAGALEIGQWNTVLGTTLALKGVSARLPRDPTGAVYSHRAPHGDRWLPGGASSTGAGAVRALFPDADQAALAELTEAAAGVADVPVCYPLVGQGERFPFVAPQARGFLGAGPLALGDTDPATAFAAVLTGVAHIERLSFALLARAGCDVGGPVAFTGGAARNDWWNQLRCDLLGVPVWLPVNPEPALGMAVLAAGSIGGDLPAAARRLVSVRRTLTPDPARTEALLPGYRAFVEELAGRGWLDPALAEEAS</sequence>
<proteinExistence type="inferred from homology"/>
<dbReference type="GO" id="GO:0016301">
    <property type="term" value="F:kinase activity"/>
    <property type="evidence" value="ECO:0007669"/>
    <property type="project" value="UniProtKB-KW"/>
</dbReference>
<feature type="compositionally biased region" description="Basic and acidic residues" evidence="5">
    <location>
        <begin position="33"/>
        <end position="43"/>
    </location>
</feature>
<dbReference type="InterPro" id="IPR000577">
    <property type="entry name" value="Carb_kinase_FGGY"/>
</dbReference>
<dbReference type="InterPro" id="IPR018484">
    <property type="entry name" value="FGGY_N"/>
</dbReference>
<dbReference type="Gene3D" id="3.30.420.40">
    <property type="match status" value="2"/>
</dbReference>
<dbReference type="GO" id="GO:0042732">
    <property type="term" value="P:D-xylose metabolic process"/>
    <property type="evidence" value="ECO:0007669"/>
    <property type="project" value="UniProtKB-KW"/>
</dbReference>
<gene>
    <name evidence="8" type="ORF">FH607_026590</name>
</gene>
<dbReference type="EMBL" id="VDLY02000021">
    <property type="protein sequence ID" value="KAB8161239.1"/>
    <property type="molecule type" value="Genomic_DNA"/>
</dbReference>
<evidence type="ECO:0000256" key="5">
    <source>
        <dbReference type="SAM" id="MobiDB-lite"/>
    </source>
</evidence>
<evidence type="ECO:0000256" key="1">
    <source>
        <dbReference type="ARBA" id="ARBA00009156"/>
    </source>
</evidence>
<dbReference type="CDD" id="cd07783">
    <property type="entry name" value="ASKHA_NBD_FGGY_SePSK_AtXK1-like"/>
    <property type="match status" value="1"/>
</dbReference>
<evidence type="ECO:0000313" key="8">
    <source>
        <dbReference type="EMBL" id="KAB8161239.1"/>
    </source>
</evidence>
<evidence type="ECO:0000313" key="9">
    <source>
        <dbReference type="Proteomes" id="UP000314251"/>
    </source>
</evidence>